<reference evidence="3" key="1">
    <citation type="submission" date="2017-02" db="UniProtKB">
        <authorList>
            <consortium name="WormBaseParasite"/>
        </authorList>
    </citation>
    <scope>IDENTIFICATION</scope>
</reference>
<evidence type="ECO:0000313" key="2">
    <source>
        <dbReference type="Proteomes" id="UP000268014"/>
    </source>
</evidence>
<proteinExistence type="predicted"/>
<dbReference type="WBParaSite" id="HPLM_0001940701-mRNA-1">
    <property type="protein sequence ID" value="HPLM_0001940701-mRNA-1"/>
    <property type="gene ID" value="HPLM_0001940701"/>
</dbReference>
<name>A0A0N4X4W5_HAEPC</name>
<reference evidence="1 2" key="2">
    <citation type="submission" date="2018-11" db="EMBL/GenBank/DDBJ databases">
        <authorList>
            <consortium name="Pathogen Informatics"/>
        </authorList>
    </citation>
    <scope>NUCLEOTIDE SEQUENCE [LARGE SCALE GENOMIC DNA]</scope>
    <source>
        <strain evidence="1 2">MHpl1</strain>
    </source>
</reference>
<dbReference type="Proteomes" id="UP000268014">
    <property type="component" value="Unassembled WGS sequence"/>
</dbReference>
<keyword evidence="2" id="KW-1185">Reference proteome</keyword>
<evidence type="ECO:0000313" key="1">
    <source>
        <dbReference type="EMBL" id="VDO76955.1"/>
    </source>
</evidence>
<gene>
    <name evidence="1" type="ORF">HPLM_LOCUS19399</name>
</gene>
<evidence type="ECO:0000313" key="3">
    <source>
        <dbReference type="WBParaSite" id="HPLM_0001940701-mRNA-1"/>
    </source>
</evidence>
<sequence length="225" mass="24837">MQYVGARAYILQQRMECRGGKVYDIDNVRDIAQCKEACRQFDCAAVNLFQLGEFAFKCEILGTLYGMVPATGSACYYASDLMGGLGGLGGVGGMGDLPVMQYVEPGTYLVQRNASCRGGKVYEIDNVQDIDQCTEACLKFNCAAVNLLQLGESMYKCEILDILNRMVETTGSACFFEKNVVRGMGYRVGMKLSPYRGFNRAVGHYWGMRGYSGIKGMKGYFGPLW</sequence>
<protein>
    <submittedName>
        <fullName evidence="3">Apple domain-containing protein</fullName>
    </submittedName>
</protein>
<accession>A0A0N4X4W5</accession>
<dbReference type="AlphaFoldDB" id="A0A0N4X4W5"/>
<dbReference type="OrthoDB" id="5837354at2759"/>
<organism evidence="3">
    <name type="scientific">Haemonchus placei</name>
    <name type="common">Barber's pole worm</name>
    <dbReference type="NCBI Taxonomy" id="6290"/>
    <lineage>
        <taxon>Eukaryota</taxon>
        <taxon>Metazoa</taxon>
        <taxon>Ecdysozoa</taxon>
        <taxon>Nematoda</taxon>
        <taxon>Chromadorea</taxon>
        <taxon>Rhabditida</taxon>
        <taxon>Rhabditina</taxon>
        <taxon>Rhabditomorpha</taxon>
        <taxon>Strongyloidea</taxon>
        <taxon>Trichostrongylidae</taxon>
        <taxon>Haemonchus</taxon>
    </lineage>
</organism>
<dbReference type="EMBL" id="UZAF01021282">
    <property type="protein sequence ID" value="VDO76955.1"/>
    <property type="molecule type" value="Genomic_DNA"/>
</dbReference>